<dbReference type="AlphaFoldDB" id="A0AAD6RI07"/>
<dbReference type="Proteomes" id="UP001164929">
    <property type="component" value="Chromosome 2"/>
</dbReference>
<proteinExistence type="predicted"/>
<name>A0AAD6RI07_9ROSI</name>
<organism evidence="1 2">
    <name type="scientific">Populus alba x Populus x berolinensis</name>
    <dbReference type="NCBI Taxonomy" id="444605"/>
    <lineage>
        <taxon>Eukaryota</taxon>
        <taxon>Viridiplantae</taxon>
        <taxon>Streptophyta</taxon>
        <taxon>Embryophyta</taxon>
        <taxon>Tracheophyta</taxon>
        <taxon>Spermatophyta</taxon>
        <taxon>Magnoliopsida</taxon>
        <taxon>eudicotyledons</taxon>
        <taxon>Gunneridae</taxon>
        <taxon>Pentapetalae</taxon>
        <taxon>rosids</taxon>
        <taxon>fabids</taxon>
        <taxon>Malpighiales</taxon>
        <taxon>Salicaceae</taxon>
        <taxon>Saliceae</taxon>
        <taxon>Populus</taxon>
    </lineage>
</organism>
<evidence type="ECO:0000313" key="2">
    <source>
        <dbReference type="Proteomes" id="UP001164929"/>
    </source>
</evidence>
<evidence type="ECO:0000313" key="1">
    <source>
        <dbReference type="EMBL" id="KAJ7009124.1"/>
    </source>
</evidence>
<dbReference type="EMBL" id="JAQIZT010000002">
    <property type="protein sequence ID" value="KAJ7009124.1"/>
    <property type="molecule type" value="Genomic_DNA"/>
</dbReference>
<keyword evidence="2" id="KW-1185">Reference proteome</keyword>
<protein>
    <submittedName>
        <fullName evidence="1">Uncharacterized protein</fullName>
    </submittedName>
</protein>
<sequence length="116" mass="13838">MGFLGISCVYKTWRRCKDSRIDPPEHTHKIRKRIYSLSRTACYGFKSDMDVALHHLLRNIIIHGVRESSNRKGSFCRPCLIFQTHLYCRDRYDTQKILKKSLILFFSFYSCQVTER</sequence>
<gene>
    <name evidence="1" type="ORF">NC653_007690</name>
</gene>
<accession>A0AAD6RI07</accession>
<reference evidence="1" key="1">
    <citation type="journal article" date="2023" name="Mol. Ecol. Resour.">
        <title>Chromosome-level genome assembly of a triploid poplar Populus alba 'Berolinensis'.</title>
        <authorList>
            <person name="Chen S."/>
            <person name="Yu Y."/>
            <person name="Wang X."/>
            <person name="Wang S."/>
            <person name="Zhang T."/>
            <person name="Zhou Y."/>
            <person name="He R."/>
            <person name="Meng N."/>
            <person name="Wang Y."/>
            <person name="Liu W."/>
            <person name="Liu Z."/>
            <person name="Liu J."/>
            <person name="Guo Q."/>
            <person name="Huang H."/>
            <person name="Sederoff R.R."/>
            <person name="Wang G."/>
            <person name="Qu G."/>
            <person name="Chen S."/>
        </authorList>
    </citation>
    <scope>NUCLEOTIDE SEQUENCE</scope>
    <source>
        <strain evidence="1">SC-2020</strain>
    </source>
</reference>
<comment type="caution">
    <text evidence="1">The sequence shown here is derived from an EMBL/GenBank/DDBJ whole genome shotgun (WGS) entry which is preliminary data.</text>
</comment>